<dbReference type="STRING" id="926569.ANT_29410"/>
<dbReference type="KEGG" id="atm:ANT_29410"/>
<dbReference type="InterPro" id="IPR052170">
    <property type="entry name" value="M29_Exopeptidase"/>
</dbReference>
<keyword evidence="11" id="KW-1185">Reference proteome</keyword>
<evidence type="ECO:0000313" key="10">
    <source>
        <dbReference type="EMBL" id="BAJ64967.1"/>
    </source>
</evidence>
<dbReference type="EC" id="3.4.11.-" evidence="10"/>
<name>E8N220_ANATU</name>
<dbReference type="GO" id="GO:0006508">
    <property type="term" value="P:proteolysis"/>
    <property type="evidence" value="ECO:0007669"/>
    <property type="project" value="UniProtKB-KW"/>
</dbReference>
<keyword evidence="6" id="KW-0645">Protease</keyword>
<proteinExistence type="inferred from homology"/>
<dbReference type="InterPro" id="IPR035097">
    <property type="entry name" value="M29_N-terminal"/>
</dbReference>
<dbReference type="HOGENOM" id="CLU_057697_0_0_0"/>
<dbReference type="Gene3D" id="3.40.1830.10">
    <property type="entry name" value="Thermophilic metalloprotease (M29)"/>
    <property type="match status" value="1"/>
</dbReference>
<dbReference type="GO" id="GO:0008237">
    <property type="term" value="F:metallopeptidase activity"/>
    <property type="evidence" value="ECO:0007669"/>
    <property type="project" value="UniProtKB-KW"/>
</dbReference>
<dbReference type="eggNOG" id="COG2309">
    <property type="taxonomic scope" value="Bacteria"/>
</dbReference>
<sequence>MADANVTRMAQVLVDYSTAIQPGDTVLIEATTLAEELVREVYRRVLERGGHPHLLLSLPDQEEIFYTAASRDEQLDFIPALHHYAAENFDARIRIYSEGNTRGLNSVNPARQARRQKALSVVQRAVFRRAAEDQLRWVSTLFPTQAYAMEAGMGWHEYRNFVFSACAVDGSVPDPVAYWQEVGRQQQKFISAFQGHDRVTLRGTNVDLTLSIRERRFLNSCGIHNMPDGEIYTGPVEDSVEGWVRFTYPAIYGGRAVEGVELTFEKGQVVKASARTNTEFLEQTLNSDPGARYLGEFAIGTNFHINRFTGNILFDEKIGGTFHLALGNSYPETGGRNQSTIHWDMICDLRTDSEILVDGEVVYRNGTFLI</sequence>
<dbReference type="Pfam" id="PF02073">
    <property type="entry name" value="Peptidase_M29"/>
    <property type="match status" value="1"/>
</dbReference>
<evidence type="ECO:0000256" key="6">
    <source>
        <dbReference type="ARBA" id="ARBA00022670"/>
    </source>
</evidence>
<keyword evidence="7" id="KW-0479">Metal-binding</keyword>
<dbReference type="InParanoid" id="E8N220"/>
<evidence type="ECO:0000256" key="7">
    <source>
        <dbReference type="ARBA" id="ARBA00022723"/>
    </source>
</evidence>
<keyword evidence="5 10" id="KW-0031">Aminopeptidase</keyword>
<dbReference type="OrthoDB" id="9803993at2"/>
<dbReference type="SUPFAM" id="SSF144052">
    <property type="entry name" value="Thermophilic metalloprotease-like"/>
    <property type="match status" value="1"/>
</dbReference>
<organism evidence="10 11">
    <name type="scientific">Anaerolinea thermophila (strain DSM 14523 / JCM 11388 / NBRC 100420 / UNI-1)</name>
    <dbReference type="NCBI Taxonomy" id="926569"/>
    <lineage>
        <taxon>Bacteria</taxon>
        <taxon>Bacillati</taxon>
        <taxon>Chloroflexota</taxon>
        <taxon>Anaerolineae</taxon>
        <taxon>Anaerolineales</taxon>
        <taxon>Anaerolineaceae</taxon>
        <taxon>Anaerolinea</taxon>
    </lineage>
</organism>
<dbReference type="GO" id="GO:0046872">
    <property type="term" value="F:metal ion binding"/>
    <property type="evidence" value="ECO:0007669"/>
    <property type="project" value="UniProtKB-KW"/>
</dbReference>
<evidence type="ECO:0000256" key="8">
    <source>
        <dbReference type="ARBA" id="ARBA00022801"/>
    </source>
</evidence>
<gene>
    <name evidence="10" type="ordered locus">ANT_29410</name>
</gene>
<evidence type="ECO:0000256" key="3">
    <source>
        <dbReference type="ARBA" id="ARBA00001947"/>
    </source>
</evidence>
<dbReference type="EMBL" id="AP012029">
    <property type="protein sequence ID" value="BAJ64967.1"/>
    <property type="molecule type" value="Genomic_DNA"/>
</dbReference>
<keyword evidence="8 10" id="KW-0378">Hydrolase</keyword>
<evidence type="ECO:0000256" key="2">
    <source>
        <dbReference type="ARBA" id="ARBA00001946"/>
    </source>
</evidence>
<evidence type="ECO:0000256" key="9">
    <source>
        <dbReference type="ARBA" id="ARBA00023049"/>
    </source>
</evidence>
<dbReference type="PANTHER" id="PTHR34448:SF1">
    <property type="entry name" value="BLL6088 PROTEIN"/>
    <property type="match status" value="1"/>
</dbReference>
<dbReference type="PRINTS" id="PR00919">
    <property type="entry name" value="THERMOPTASE"/>
</dbReference>
<dbReference type="FunCoup" id="E8N220">
    <property type="interactions" value="2"/>
</dbReference>
<dbReference type="InterPro" id="IPR000787">
    <property type="entry name" value="Peptidase_M29"/>
</dbReference>
<comment type="similarity">
    <text evidence="4">Belongs to the peptidase M29 family.</text>
</comment>
<reference evidence="10 11" key="1">
    <citation type="submission" date="2010-12" db="EMBL/GenBank/DDBJ databases">
        <title>Whole genome sequence of Anaerolinea thermophila UNI-1.</title>
        <authorList>
            <person name="Narita-Yamada S."/>
            <person name="Kishi E."/>
            <person name="Watanabe Y."/>
            <person name="Takasaki K."/>
            <person name="Ankai A."/>
            <person name="Oguchi A."/>
            <person name="Fukui S."/>
            <person name="Takahashi M."/>
            <person name="Yashiro I."/>
            <person name="Hosoyama A."/>
            <person name="Sekiguchi Y."/>
            <person name="Hanada S."/>
            <person name="Fujita N."/>
        </authorList>
    </citation>
    <scope>NUCLEOTIDE SEQUENCE [LARGE SCALE GENOMIC DNA]</scope>
    <source>
        <strain evidence="11">DSM 14523 / JCM 11388 / NBRC 100420 / UNI-1</strain>
    </source>
</reference>
<dbReference type="AlphaFoldDB" id="E8N220"/>
<evidence type="ECO:0000256" key="5">
    <source>
        <dbReference type="ARBA" id="ARBA00022438"/>
    </source>
</evidence>
<comment type="cofactor">
    <cofactor evidence="3">
        <name>Zn(2+)</name>
        <dbReference type="ChEBI" id="CHEBI:29105"/>
    </cofactor>
</comment>
<comment type="cofactor">
    <cofactor evidence="2">
        <name>Mg(2+)</name>
        <dbReference type="ChEBI" id="CHEBI:18420"/>
    </cofactor>
</comment>
<keyword evidence="9" id="KW-0482">Metalloprotease</keyword>
<dbReference type="GO" id="GO:0004177">
    <property type="term" value="F:aminopeptidase activity"/>
    <property type="evidence" value="ECO:0007669"/>
    <property type="project" value="UniProtKB-KW"/>
</dbReference>
<comment type="cofactor">
    <cofactor evidence="1">
        <name>Co(2+)</name>
        <dbReference type="ChEBI" id="CHEBI:48828"/>
    </cofactor>
</comment>
<evidence type="ECO:0000256" key="1">
    <source>
        <dbReference type="ARBA" id="ARBA00001941"/>
    </source>
</evidence>
<evidence type="ECO:0000256" key="4">
    <source>
        <dbReference type="ARBA" id="ARBA00008236"/>
    </source>
</evidence>
<dbReference type="PANTHER" id="PTHR34448">
    <property type="entry name" value="AMINOPEPTIDASE"/>
    <property type="match status" value="1"/>
</dbReference>
<protein>
    <submittedName>
        <fullName evidence="10">M29 family peptidase</fullName>
        <ecNumber evidence="10">3.4.11.-</ecNumber>
    </submittedName>
</protein>
<dbReference type="RefSeq" id="WP_013561311.1">
    <property type="nucleotide sequence ID" value="NC_014960.1"/>
</dbReference>
<evidence type="ECO:0000313" key="11">
    <source>
        <dbReference type="Proteomes" id="UP000008922"/>
    </source>
</evidence>
<accession>E8N220</accession>
<dbReference type="Proteomes" id="UP000008922">
    <property type="component" value="Chromosome"/>
</dbReference>